<keyword evidence="2" id="KW-1185">Reference proteome</keyword>
<reference evidence="1 2" key="1">
    <citation type="submission" date="2024-02" db="EMBL/GenBank/DDBJ databases">
        <title>Adaptive strategies in a cosmopolitan and abundant soil bacterium.</title>
        <authorList>
            <person name="Carini P."/>
        </authorList>
    </citation>
    <scope>NUCLEOTIDE SEQUENCE [LARGE SCALE GENOMIC DNA]</scope>
    <source>
        <strain evidence="1 2">AZCC 1608</strain>
    </source>
</reference>
<dbReference type="Proteomes" id="UP001364224">
    <property type="component" value="Unassembled WGS sequence"/>
</dbReference>
<proteinExistence type="predicted"/>
<name>A0ABU8BJF2_9BRAD</name>
<sequence>MFQSPRDQGLVARGFCLVGHFSRFARRANFKENFEMHISKRLLCGLGLAALIMESVVIQPAFAADKVSLFKIITAKDEIVIGISEGDLAQIEGQNAGGVAKMLVAKGSMSAWQYAVRKSAGGDLEQAPLHKIGLIASDSLRVEPYTTPLKVLPIDETKK</sequence>
<accession>A0ABU8BJF2</accession>
<comment type="caution">
    <text evidence="1">The sequence shown here is derived from an EMBL/GenBank/DDBJ whole genome shotgun (WGS) entry which is preliminary data.</text>
</comment>
<dbReference type="EMBL" id="JAZHRV010000001">
    <property type="protein sequence ID" value="MEH2558113.1"/>
    <property type="molecule type" value="Genomic_DNA"/>
</dbReference>
<organism evidence="1 2">
    <name type="scientific">Bradyrhizobium algeriense</name>
    <dbReference type="NCBI Taxonomy" id="634784"/>
    <lineage>
        <taxon>Bacteria</taxon>
        <taxon>Pseudomonadati</taxon>
        <taxon>Pseudomonadota</taxon>
        <taxon>Alphaproteobacteria</taxon>
        <taxon>Hyphomicrobiales</taxon>
        <taxon>Nitrobacteraceae</taxon>
        <taxon>Bradyrhizobium</taxon>
    </lineage>
</organism>
<evidence type="ECO:0000313" key="1">
    <source>
        <dbReference type="EMBL" id="MEH2558113.1"/>
    </source>
</evidence>
<evidence type="ECO:0000313" key="2">
    <source>
        <dbReference type="Proteomes" id="UP001364224"/>
    </source>
</evidence>
<gene>
    <name evidence="1" type="ORF">V1286_005642</name>
</gene>
<protein>
    <submittedName>
        <fullName evidence="1">Uncharacterized protein</fullName>
    </submittedName>
</protein>